<accession>A0A6P7GUU4</accession>
<evidence type="ECO:0000313" key="1">
    <source>
        <dbReference type="RefSeq" id="XP_028153521.1"/>
    </source>
</evidence>
<dbReference type="InParanoid" id="A0A6P7GUU4"/>
<sequence>MQIYMEIKIYSCHKKHHTLICFSSSKKEENVQDSAASTSNSTTGSSVSVCFSSADKSTLLSTTCIEVLDCHGNYQPVRCLLDSGSMTSFICQKTLRRLGLRPMKTSANIQGLGSTQSNTNLGGVTISFKPVRKSSPILTTDALVLTKICEDQPLCNLEVNTWPHIANLKLADDNFFRRGSIDILLGADVFSTILLDGRIYGNQDQPDAINTIFGYVLMGKVNISKAPTLTSLFCQVEDTVSLDQQIKKFWELVEKCL</sequence>
<dbReference type="AlphaFoldDB" id="A0A6P7GUU4"/>
<dbReference type="RefSeq" id="XP_028153521.1">
    <property type="nucleotide sequence ID" value="XM_028297720.1"/>
</dbReference>
<dbReference type="PANTHER" id="PTHR47331:SF1">
    <property type="entry name" value="GAG-LIKE PROTEIN"/>
    <property type="match status" value="1"/>
</dbReference>
<dbReference type="Gene3D" id="2.40.70.10">
    <property type="entry name" value="Acid Proteases"/>
    <property type="match status" value="1"/>
</dbReference>
<reference evidence="1" key="1">
    <citation type="submission" date="2025-08" db="UniProtKB">
        <authorList>
            <consortium name="RefSeq"/>
        </authorList>
    </citation>
    <scope>IDENTIFICATION</scope>
    <source>
        <tissue evidence="1">Whole insect</tissue>
    </source>
</reference>
<gene>
    <name evidence="1" type="primary">LOC114346989</name>
</gene>
<dbReference type="PANTHER" id="PTHR47331">
    <property type="entry name" value="PHD-TYPE DOMAIN-CONTAINING PROTEIN"/>
    <property type="match status" value="1"/>
</dbReference>
<name>A0A6P7GUU4_DIAVI</name>
<protein>
    <submittedName>
        <fullName evidence="1">Uncharacterized protein LOC114346989</fullName>
    </submittedName>
</protein>
<proteinExistence type="predicted"/>
<organism evidence="1">
    <name type="scientific">Diabrotica virgifera virgifera</name>
    <name type="common">western corn rootworm</name>
    <dbReference type="NCBI Taxonomy" id="50390"/>
    <lineage>
        <taxon>Eukaryota</taxon>
        <taxon>Metazoa</taxon>
        <taxon>Ecdysozoa</taxon>
        <taxon>Arthropoda</taxon>
        <taxon>Hexapoda</taxon>
        <taxon>Insecta</taxon>
        <taxon>Pterygota</taxon>
        <taxon>Neoptera</taxon>
        <taxon>Endopterygota</taxon>
        <taxon>Coleoptera</taxon>
        <taxon>Polyphaga</taxon>
        <taxon>Cucujiformia</taxon>
        <taxon>Chrysomeloidea</taxon>
        <taxon>Chrysomelidae</taxon>
        <taxon>Galerucinae</taxon>
        <taxon>Diabroticina</taxon>
        <taxon>Diabroticites</taxon>
        <taxon>Diabrotica</taxon>
    </lineage>
</organism>
<dbReference type="SUPFAM" id="SSF50630">
    <property type="entry name" value="Acid proteases"/>
    <property type="match status" value="1"/>
</dbReference>
<dbReference type="InterPro" id="IPR021109">
    <property type="entry name" value="Peptidase_aspartic_dom_sf"/>
</dbReference>